<organism evidence="1 2">
    <name type="scientific">Kitasatospora arboriphila</name>
    <dbReference type="NCBI Taxonomy" id="258052"/>
    <lineage>
        <taxon>Bacteria</taxon>
        <taxon>Bacillati</taxon>
        <taxon>Actinomycetota</taxon>
        <taxon>Actinomycetes</taxon>
        <taxon>Kitasatosporales</taxon>
        <taxon>Streptomycetaceae</taxon>
        <taxon>Kitasatospora</taxon>
    </lineage>
</organism>
<dbReference type="EMBL" id="BAAALD010000134">
    <property type="protein sequence ID" value="GAA1122888.1"/>
    <property type="molecule type" value="Genomic_DNA"/>
</dbReference>
<evidence type="ECO:0008006" key="3">
    <source>
        <dbReference type="Google" id="ProtNLM"/>
    </source>
</evidence>
<sequence length="71" mass="7605">MDMGSTKKRWASAVVHCRPGSVVGIETAAAHVGGQVRVTGRWVRVRPHDGGEMWISAGAVQRIVWDAPPDG</sequence>
<comment type="caution">
    <text evidence="1">The sequence shown here is derived from an EMBL/GenBank/DDBJ whole genome shotgun (WGS) entry which is preliminary data.</text>
</comment>
<proteinExistence type="predicted"/>
<accession>A0ABP4EP79</accession>
<keyword evidence="2" id="KW-1185">Reference proteome</keyword>
<evidence type="ECO:0000313" key="2">
    <source>
        <dbReference type="Proteomes" id="UP001499987"/>
    </source>
</evidence>
<dbReference type="Proteomes" id="UP001499987">
    <property type="component" value="Unassembled WGS sequence"/>
</dbReference>
<evidence type="ECO:0000313" key="1">
    <source>
        <dbReference type="EMBL" id="GAA1122888.1"/>
    </source>
</evidence>
<name>A0ABP4EP79_9ACTN</name>
<reference evidence="2" key="1">
    <citation type="journal article" date="2019" name="Int. J. Syst. Evol. Microbiol.">
        <title>The Global Catalogue of Microorganisms (GCM) 10K type strain sequencing project: providing services to taxonomists for standard genome sequencing and annotation.</title>
        <authorList>
            <consortium name="The Broad Institute Genomics Platform"/>
            <consortium name="The Broad Institute Genome Sequencing Center for Infectious Disease"/>
            <person name="Wu L."/>
            <person name="Ma J."/>
        </authorList>
    </citation>
    <scope>NUCLEOTIDE SEQUENCE [LARGE SCALE GENOMIC DNA]</scope>
    <source>
        <strain evidence="2">JCM 13002</strain>
    </source>
</reference>
<protein>
    <recommendedName>
        <fullName evidence="3">SH3 domain-containing protein</fullName>
    </recommendedName>
</protein>
<gene>
    <name evidence="1" type="ORF">GCM10009663_72780</name>
</gene>